<evidence type="ECO:0000259" key="7">
    <source>
        <dbReference type="PROSITE" id="PS51471"/>
    </source>
</evidence>
<dbReference type="SUPFAM" id="SSF51197">
    <property type="entry name" value="Clavaminate synthase-like"/>
    <property type="match status" value="1"/>
</dbReference>
<dbReference type="InterPro" id="IPR027450">
    <property type="entry name" value="AlkB-like"/>
</dbReference>
<evidence type="ECO:0000256" key="1">
    <source>
        <dbReference type="ARBA" id="ARBA00022723"/>
    </source>
</evidence>
<feature type="binding site" evidence="5">
    <location>
        <position position="246"/>
    </location>
    <ligand>
        <name>Fe cation</name>
        <dbReference type="ChEBI" id="CHEBI:24875"/>
        <note>catalytic</note>
    </ligand>
</feature>
<organism evidence="8 9">
    <name type="scientific">Pelagomonas calceolata</name>
    <dbReference type="NCBI Taxonomy" id="35677"/>
    <lineage>
        <taxon>Eukaryota</taxon>
        <taxon>Sar</taxon>
        <taxon>Stramenopiles</taxon>
        <taxon>Ochrophyta</taxon>
        <taxon>Pelagophyceae</taxon>
        <taxon>Pelagomonadales</taxon>
        <taxon>Pelagomonadaceae</taxon>
        <taxon>Pelagomonas</taxon>
    </lineage>
</organism>
<keyword evidence="9" id="KW-1185">Reference proteome</keyword>
<feature type="domain" description="Fe2OG dioxygenase" evidence="7">
    <location>
        <begin position="171"/>
        <end position="313"/>
    </location>
</feature>
<keyword evidence="4 5" id="KW-0408">Iron</keyword>
<dbReference type="PANTHER" id="PTHR16557:SF2">
    <property type="entry name" value="NUCLEIC ACID DIOXYGENASE ALKBH1"/>
    <property type="match status" value="1"/>
</dbReference>
<comment type="cofactor">
    <cofactor evidence="5">
        <name>Fe(2+)</name>
        <dbReference type="ChEBI" id="CHEBI:29033"/>
    </cofactor>
    <text evidence="5">Binds 1 Fe(2+) ion per subunit.</text>
</comment>
<keyword evidence="2" id="KW-0223">Dioxygenase</keyword>
<gene>
    <name evidence="8" type="ORF">PECAL_3P16900</name>
</gene>
<dbReference type="OrthoDB" id="6614653at2759"/>
<feature type="region of interest" description="Disordered" evidence="6">
    <location>
        <begin position="263"/>
        <end position="284"/>
    </location>
</feature>
<dbReference type="InterPro" id="IPR004574">
    <property type="entry name" value="Alkb"/>
</dbReference>
<evidence type="ECO:0000256" key="5">
    <source>
        <dbReference type="PIRSR" id="PIRSR604574-2"/>
    </source>
</evidence>
<dbReference type="InterPro" id="IPR037151">
    <property type="entry name" value="AlkB-like_sf"/>
</dbReference>
<evidence type="ECO:0000313" key="9">
    <source>
        <dbReference type="Proteomes" id="UP000789595"/>
    </source>
</evidence>
<evidence type="ECO:0000313" key="8">
    <source>
        <dbReference type="EMBL" id="CAH0371738.1"/>
    </source>
</evidence>
<dbReference type="InterPro" id="IPR005123">
    <property type="entry name" value="Oxoglu/Fe-dep_dioxygenase_dom"/>
</dbReference>
<sequence>MGRRKSQAPAAETPQTSITAFREAEKRYRPRTRTPTDYSDVLDLRDGAAAGVAAGAVRRAGPGAYELTDRPGLFVLPGVVAPDAQRRLAFCCYGAYHRPPAETNLTWLARRDGTAPPPRTAAPPANLRWATLGRHYNWTERTYACDHAEPMPRHVAELCDDLCGLIGVTMNAEAAIVNYYRPGDTMGGHVDDAETDRSLPLVSVSLGCSAVFLVGGATRDVAPTAVWLRSGDACVFVGEAARSYYHGVPRILPDTCPSHLREATAWPDAPGPGDGDSSDAAYAAGRPADDEALRGLCEFLRGSRLNLNVREVGD</sequence>
<evidence type="ECO:0000256" key="2">
    <source>
        <dbReference type="ARBA" id="ARBA00022964"/>
    </source>
</evidence>
<accession>A0A8J2SF80</accession>
<dbReference type="GO" id="GO:0035513">
    <property type="term" value="P:oxidative RNA demethylation"/>
    <property type="evidence" value="ECO:0007669"/>
    <property type="project" value="TreeGrafter"/>
</dbReference>
<dbReference type="Proteomes" id="UP000789595">
    <property type="component" value="Unassembled WGS sequence"/>
</dbReference>
<feature type="binding site" evidence="5">
    <location>
        <position position="191"/>
    </location>
    <ligand>
        <name>Fe cation</name>
        <dbReference type="ChEBI" id="CHEBI:24875"/>
        <note>catalytic</note>
    </ligand>
</feature>
<dbReference type="AlphaFoldDB" id="A0A8J2SF80"/>
<dbReference type="PROSITE" id="PS51471">
    <property type="entry name" value="FE2OG_OXY"/>
    <property type="match status" value="1"/>
</dbReference>
<evidence type="ECO:0000256" key="4">
    <source>
        <dbReference type="ARBA" id="ARBA00023004"/>
    </source>
</evidence>
<comment type="caution">
    <text evidence="8">The sequence shown here is derived from an EMBL/GenBank/DDBJ whole genome shotgun (WGS) entry which is preliminary data.</text>
</comment>
<dbReference type="EMBL" id="CAKKNE010000003">
    <property type="protein sequence ID" value="CAH0371738.1"/>
    <property type="molecule type" value="Genomic_DNA"/>
</dbReference>
<reference evidence="8" key="1">
    <citation type="submission" date="2021-11" db="EMBL/GenBank/DDBJ databases">
        <authorList>
            <consortium name="Genoscope - CEA"/>
            <person name="William W."/>
        </authorList>
    </citation>
    <scope>NUCLEOTIDE SEQUENCE</scope>
</reference>
<feature type="binding site" evidence="5">
    <location>
        <position position="189"/>
    </location>
    <ligand>
        <name>Fe cation</name>
        <dbReference type="ChEBI" id="CHEBI:24875"/>
        <note>catalytic</note>
    </ligand>
</feature>
<dbReference type="GO" id="GO:0035516">
    <property type="term" value="F:broad specificity oxidative DNA demethylase activity"/>
    <property type="evidence" value="ECO:0007669"/>
    <property type="project" value="TreeGrafter"/>
</dbReference>
<keyword evidence="3" id="KW-0560">Oxidoreductase</keyword>
<dbReference type="GO" id="GO:0005737">
    <property type="term" value="C:cytoplasm"/>
    <property type="evidence" value="ECO:0007669"/>
    <property type="project" value="TreeGrafter"/>
</dbReference>
<dbReference type="GO" id="GO:0008198">
    <property type="term" value="F:ferrous iron binding"/>
    <property type="evidence" value="ECO:0007669"/>
    <property type="project" value="TreeGrafter"/>
</dbReference>
<proteinExistence type="predicted"/>
<dbReference type="PANTHER" id="PTHR16557">
    <property type="entry name" value="ALKYLATED DNA REPAIR PROTEIN ALKB-RELATED"/>
    <property type="match status" value="1"/>
</dbReference>
<evidence type="ECO:0000256" key="3">
    <source>
        <dbReference type="ARBA" id="ARBA00023002"/>
    </source>
</evidence>
<evidence type="ECO:0000256" key="6">
    <source>
        <dbReference type="SAM" id="MobiDB-lite"/>
    </source>
</evidence>
<dbReference type="Pfam" id="PF13532">
    <property type="entry name" value="2OG-FeII_Oxy_2"/>
    <property type="match status" value="1"/>
</dbReference>
<protein>
    <recommendedName>
        <fullName evidence="7">Fe2OG dioxygenase domain-containing protein</fullName>
    </recommendedName>
</protein>
<dbReference type="Gene3D" id="2.60.120.590">
    <property type="entry name" value="Alpha-ketoglutarate-dependent dioxygenase AlkB-like"/>
    <property type="match status" value="1"/>
</dbReference>
<keyword evidence="1 5" id="KW-0479">Metal-binding</keyword>
<feature type="region of interest" description="Disordered" evidence="6">
    <location>
        <begin position="1"/>
        <end position="39"/>
    </location>
</feature>
<name>A0A8J2SF80_9STRA</name>
<dbReference type="GO" id="GO:0035515">
    <property type="term" value="F:oxidative RNA demethylase activity"/>
    <property type="evidence" value="ECO:0007669"/>
    <property type="project" value="TreeGrafter"/>
</dbReference>